<dbReference type="Gene3D" id="3.30.420.10">
    <property type="entry name" value="Ribonuclease H-like superfamily/Ribonuclease H"/>
    <property type="match status" value="1"/>
</dbReference>
<dbReference type="RefSeq" id="WP_344338762.1">
    <property type="nucleotide sequence ID" value="NZ_BAAAPZ010000020.1"/>
</dbReference>
<dbReference type="CDD" id="cd09898">
    <property type="entry name" value="H3TH_53EXO"/>
    <property type="match status" value="1"/>
</dbReference>
<dbReference type="InterPro" id="IPR038969">
    <property type="entry name" value="FEN"/>
</dbReference>
<dbReference type="Pfam" id="PF01367">
    <property type="entry name" value="5_3_exonuc"/>
    <property type="match status" value="1"/>
</dbReference>
<keyword evidence="1" id="KW-0540">Nuclease</keyword>
<dbReference type="CDD" id="cd06127">
    <property type="entry name" value="DEDDh"/>
    <property type="match status" value="1"/>
</dbReference>
<comment type="function">
    <text evidence="5">5'-3' exonuclease acting preferentially on double-stranded DNA.</text>
</comment>
<dbReference type="InterPro" id="IPR036279">
    <property type="entry name" value="5-3_exonuclease_C_sf"/>
</dbReference>
<evidence type="ECO:0000256" key="2">
    <source>
        <dbReference type="ARBA" id="ARBA00022801"/>
    </source>
</evidence>
<gene>
    <name evidence="9" type="ORF">GCM10009823_33610</name>
</gene>
<evidence type="ECO:0000256" key="5">
    <source>
        <dbReference type="ARBA" id="ARBA00049957"/>
    </source>
</evidence>
<feature type="domain" description="Exonuclease" evidence="8">
    <location>
        <begin position="336"/>
        <end position="516"/>
    </location>
</feature>
<dbReference type="Gene3D" id="3.40.50.1010">
    <property type="entry name" value="5'-nuclease"/>
    <property type="match status" value="1"/>
</dbReference>
<dbReference type="CDD" id="cd09859">
    <property type="entry name" value="PIN_53EXO"/>
    <property type="match status" value="1"/>
</dbReference>
<dbReference type="InterPro" id="IPR002421">
    <property type="entry name" value="5-3_exonuclease"/>
</dbReference>
<dbReference type="InterPro" id="IPR029060">
    <property type="entry name" value="PIN-like_dom_sf"/>
</dbReference>
<evidence type="ECO:0000256" key="6">
    <source>
        <dbReference type="ARBA" id="ARBA00050026"/>
    </source>
</evidence>
<evidence type="ECO:0000256" key="4">
    <source>
        <dbReference type="ARBA" id="ARBA00023125"/>
    </source>
</evidence>
<dbReference type="Pfam" id="PF02739">
    <property type="entry name" value="5_3_exonuc_N"/>
    <property type="match status" value="1"/>
</dbReference>
<dbReference type="Proteomes" id="UP001500984">
    <property type="component" value="Unassembled WGS sequence"/>
</dbReference>
<dbReference type="NCBIfam" id="NF005927">
    <property type="entry name" value="PRK07942.1"/>
    <property type="match status" value="1"/>
</dbReference>
<dbReference type="InterPro" id="IPR020045">
    <property type="entry name" value="DNA_polI_H3TH"/>
</dbReference>
<evidence type="ECO:0000256" key="1">
    <source>
        <dbReference type="ARBA" id="ARBA00022722"/>
    </source>
</evidence>
<dbReference type="SUPFAM" id="SSF88723">
    <property type="entry name" value="PIN domain-like"/>
    <property type="match status" value="1"/>
</dbReference>
<dbReference type="InterPro" id="IPR020046">
    <property type="entry name" value="5-3_exonucl_a-hlix_arch_N"/>
</dbReference>
<protein>
    <recommendedName>
        <fullName evidence="6">5'-3' exonuclease</fullName>
    </recommendedName>
</protein>
<dbReference type="SMART" id="SM00279">
    <property type="entry name" value="HhH2"/>
    <property type="match status" value="1"/>
</dbReference>
<name>A0ABN2X9D9_9MICO</name>
<proteinExistence type="predicted"/>
<evidence type="ECO:0000259" key="7">
    <source>
        <dbReference type="SMART" id="SM00475"/>
    </source>
</evidence>
<keyword evidence="4" id="KW-0238">DNA-binding</keyword>
<dbReference type="InterPro" id="IPR008918">
    <property type="entry name" value="HhH2"/>
</dbReference>
<evidence type="ECO:0000259" key="8">
    <source>
        <dbReference type="SMART" id="SM00479"/>
    </source>
</evidence>
<dbReference type="Pfam" id="PF00929">
    <property type="entry name" value="RNase_T"/>
    <property type="match status" value="1"/>
</dbReference>
<keyword evidence="10" id="KW-1185">Reference proteome</keyword>
<dbReference type="EMBL" id="BAAAPZ010000020">
    <property type="protein sequence ID" value="GAA2107053.1"/>
    <property type="molecule type" value="Genomic_DNA"/>
</dbReference>
<evidence type="ECO:0000313" key="9">
    <source>
        <dbReference type="EMBL" id="GAA2107053.1"/>
    </source>
</evidence>
<sequence>MTSPLLVLDTPTLYYRAFHALPDTLRSPQGRPVNAAKGLLDVLCQLVDQWGSRRLVAVMDADWRPDFRTALLPSYKAHRITDDARGTETPPDLEAQLPLIFDALSALSIPIAEVPGTEADDVIASIVAQCLDEDIVIVSSDRDLLSLLQPQRRVRVHRPRTGGRWETTGAAELPALFQVGTGAEYRALAALRGDPSDGIPGAPGIGDKTAARLIAGWGGLEEVLAAAARGEKDHGLSPKRREALVEHADAIRAGHAVMEGLLDLEVAEFVAGAGTAPDRDRALRLGAEQGLERSIARALAALTGETVQVRSAPPAAAAAPAPVPAPKAGAPGWAQRFVAFDLETTGVDPHSARIVSASLVPFEGGAERPSRNWLVDPGVEIPEAAQRVHGISTERVRAEGTPAAEAVPQLLAAVRSLRESGTPLVGHNIVYDLTVLAAEAARIGVLPSPAAFLDLLPPVLDTLVLDKQADRFRRGPRTLEALCGHYGISLVDAHDAYADARAAGLLALGLAAASAELAGTSAEDLHARQIEWKRTQAAGLQEWLRRKRPDAVVSGGWPLEHDR</sequence>
<evidence type="ECO:0000313" key="10">
    <source>
        <dbReference type="Proteomes" id="UP001500984"/>
    </source>
</evidence>
<dbReference type="SUPFAM" id="SSF47807">
    <property type="entry name" value="5' to 3' exonuclease, C-terminal subdomain"/>
    <property type="match status" value="1"/>
</dbReference>
<dbReference type="SUPFAM" id="SSF53098">
    <property type="entry name" value="Ribonuclease H-like"/>
    <property type="match status" value="1"/>
</dbReference>
<dbReference type="Gene3D" id="1.10.150.20">
    <property type="entry name" value="5' to 3' exonuclease, C-terminal subdomain"/>
    <property type="match status" value="1"/>
</dbReference>
<organism evidence="9 10">
    <name type="scientific">Brevibacterium salitolerans</name>
    <dbReference type="NCBI Taxonomy" id="1403566"/>
    <lineage>
        <taxon>Bacteria</taxon>
        <taxon>Bacillati</taxon>
        <taxon>Actinomycetota</taxon>
        <taxon>Actinomycetes</taxon>
        <taxon>Micrococcales</taxon>
        <taxon>Brevibacteriaceae</taxon>
        <taxon>Brevibacterium</taxon>
    </lineage>
</organism>
<keyword evidence="3" id="KW-0269">Exonuclease</keyword>
<keyword evidence="2" id="KW-0378">Hydrolase</keyword>
<dbReference type="PANTHER" id="PTHR42646:SF2">
    <property type="entry name" value="5'-3' EXONUCLEASE FAMILY PROTEIN"/>
    <property type="match status" value="1"/>
</dbReference>
<dbReference type="PANTHER" id="PTHR42646">
    <property type="entry name" value="FLAP ENDONUCLEASE XNI"/>
    <property type="match status" value="1"/>
</dbReference>
<feature type="domain" description="5'-3' exonuclease" evidence="7">
    <location>
        <begin position="3"/>
        <end position="275"/>
    </location>
</feature>
<evidence type="ECO:0000256" key="3">
    <source>
        <dbReference type="ARBA" id="ARBA00022839"/>
    </source>
</evidence>
<reference evidence="9 10" key="1">
    <citation type="journal article" date="2019" name="Int. J. Syst. Evol. Microbiol.">
        <title>The Global Catalogue of Microorganisms (GCM) 10K type strain sequencing project: providing services to taxonomists for standard genome sequencing and annotation.</title>
        <authorList>
            <consortium name="The Broad Institute Genomics Platform"/>
            <consortium name="The Broad Institute Genome Sequencing Center for Infectious Disease"/>
            <person name="Wu L."/>
            <person name="Ma J."/>
        </authorList>
    </citation>
    <scope>NUCLEOTIDE SEQUENCE [LARGE SCALE GENOMIC DNA]</scope>
    <source>
        <strain evidence="9 10">JCM 15900</strain>
    </source>
</reference>
<comment type="caution">
    <text evidence="9">The sequence shown here is derived from an EMBL/GenBank/DDBJ whole genome shotgun (WGS) entry which is preliminary data.</text>
</comment>
<dbReference type="InterPro" id="IPR012337">
    <property type="entry name" value="RNaseH-like_sf"/>
</dbReference>
<dbReference type="InterPro" id="IPR013520">
    <property type="entry name" value="Ribonucl_H"/>
</dbReference>
<dbReference type="SMART" id="SM00475">
    <property type="entry name" value="53EXOc"/>
    <property type="match status" value="1"/>
</dbReference>
<dbReference type="InterPro" id="IPR036397">
    <property type="entry name" value="RNaseH_sf"/>
</dbReference>
<accession>A0ABN2X9D9</accession>
<dbReference type="SMART" id="SM00479">
    <property type="entry name" value="EXOIII"/>
    <property type="match status" value="1"/>
</dbReference>